<dbReference type="CDD" id="cd00093">
    <property type="entry name" value="HTH_XRE"/>
    <property type="match status" value="1"/>
</dbReference>
<accession>A0A081Q450</accession>
<evidence type="ECO:0000313" key="2">
    <source>
        <dbReference type="EMBL" id="KEQ37723.1"/>
    </source>
</evidence>
<dbReference type="Proteomes" id="UP000028090">
    <property type="component" value="Unassembled WGS sequence"/>
</dbReference>
<name>A0A081Q450_STRMT</name>
<sequence length="285" mass="34089">MKNYGEAFRYFRKLNGYSLEYAAAYSISKSQLSRFERGENEISLSTFFELLSNINVSIENFCNHLEHYKRSERDDFLVNLSPNFYSLNTKGLEVIKNEQQKLFEKSGEKTHKINTIMVQGLLNQIDCNHVVSKDDLNLVYDYLFQKERWESYEITLIGNLYHLFEIDYIYRVGKEILERTHYYEKIGKNRNLVVSACLNFWFCCLENSHLIYADYFEMKLKKLLKDDTKVFEKSTFKFVEGYKIYLTESKESGIKQMQNVIKYFEFIESKNIALYFQKRLNELVD</sequence>
<dbReference type="PATRIC" id="fig|28037.95.peg.420"/>
<dbReference type="NCBIfam" id="TIGR01716">
    <property type="entry name" value="RGG_Cterm"/>
    <property type="match status" value="1"/>
</dbReference>
<dbReference type="GO" id="GO:0003677">
    <property type="term" value="F:DNA binding"/>
    <property type="evidence" value="ECO:0007669"/>
    <property type="project" value="InterPro"/>
</dbReference>
<organism evidence="2 3">
    <name type="scientific">Streptococcus mitis</name>
    <dbReference type="NCBI Taxonomy" id="28037"/>
    <lineage>
        <taxon>Bacteria</taxon>
        <taxon>Bacillati</taxon>
        <taxon>Bacillota</taxon>
        <taxon>Bacilli</taxon>
        <taxon>Lactobacillales</taxon>
        <taxon>Streptococcaceae</taxon>
        <taxon>Streptococcus</taxon>
        <taxon>Streptococcus mitis group</taxon>
    </lineage>
</organism>
<gene>
    <name evidence="2" type="ORF">SK629_0459</name>
</gene>
<dbReference type="InterPro" id="IPR010057">
    <property type="entry name" value="Transcription_activator_Rgg_C"/>
</dbReference>
<evidence type="ECO:0000313" key="3">
    <source>
        <dbReference type="Proteomes" id="UP000028090"/>
    </source>
</evidence>
<dbReference type="PROSITE" id="PS50943">
    <property type="entry name" value="HTH_CROC1"/>
    <property type="match status" value="1"/>
</dbReference>
<protein>
    <submittedName>
        <fullName evidence="2">Transcriptional activator, Rgg/GadR/MutR family, C-terminal domain protein</fullName>
    </submittedName>
</protein>
<dbReference type="OrthoDB" id="5769614at2"/>
<dbReference type="Pfam" id="PF21259">
    <property type="entry name" value="Rgg_C"/>
    <property type="match status" value="1"/>
</dbReference>
<dbReference type="AlphaFoldDB" id="A0A081Q450"/>
<dbReference type="RefSeq" id="WP_080710173.1">
    <property type="nucleotide sequence ID" value="NZ_JPFU01000005.1"/>
</dbReference>
<dbReference type="InterPro" id="IPR001387">
    <property type="entry name" value="Cro/C1-type_HTH"/>
</dbReference>
<dbReference type="SMART" id="SM00530">
    <property type="entry name" value="HTH_XRE"/>
    <property type="match status" value="1"/>
</dbReference>
<dbReference type="InterPro" id="IPR053163">
    <property type="entry name" value="HTH-type_regulator_Rgg"/>
</dbReference>
<dbReference type="SUPFAM" id="SSF47413">
    <property type="entry name" value="lambda repressor-like DNA-binding domains"/>
    <property type="match status" value="1"/>
</dbReference>
<dbReference type="Pfam" id="PF01381">
    <property type="entry name" value="HTH_3"/>
    <property type="match status" value="1"/>
</dbReference>
<reference evidence="2 3" key="1">
    <citation type="submission" date="2014-05" db="EMBL/GenBank/DDBJ databases">
        <authorList>
            <person name="Daugherty S.C."/>
            <person name="Tallon L.J."/>
            <person name="Sadzewicz L."/>
            <person name="Kilian M."/>
            <person name="Tettelin H."/>
        </authorList>
    </citation>
    <scope>NUCLEOTIDE SEQUENCE [LARGE SCALE GENOMIC DNA]</scope>
    <source>
        <strain evidence="2 3">SK629</strain>
    </source>
</reference>
<feature type="domain" description="HTH cro/C1-type" evidence="1">
    <location>
        <begin position="8"/>
        <end position="61"/>
    </location>
</feature>
<dbReference type="PANTHER" id="PTHR37038:SF12">
    <property type="entry name" value="TRANSCRIPTIONAL REGULATOR"/>
    <property type="match status" value="1"/>
</dbReference>
<proteinExistence type="predicted"/>
<dbReference type="Gene3D" id="1.10.260.40">
    <property type="entry name" value="lambda repressor-like DNA-binding domains"/>
    <property type="match status" value="1"/>
</dbReference>
<evidence type="ECO:0000259" key="1">
    <source>
        <dbReference type="PROSITE" id="PS50943"/>
    </source>
</evidence>
<dbReference type="PANTHER" id="PTHR37038">
    <property type="entry name" value="TRANSCRIPTIONAL REGULATOR-RELATED"/>
    <property type="match status" value="1"/>
</dbReference>
<comment type="caution">
    <text evidence="2">The sequence shown here is derived from an EMBL/GenBank/DDBJ whole genome shotgun (WGS) entry which is preliminary data.</text>
</comment>
<dbReference type="InterPro" id="IPR010982">
    <property type="entry name" value="Lambda_DNA-bd_dom_sf"/>
</dbReference>
<dbReference type="EMBL" id="JPFU01000005">
    <property type="protein sequence ID" value="KEQ37723.1"/>
    <property type="molecule type" value="Genomic_DNA"/>
</dbReference>